<name>A0A8I3ZZR0_CALJA</name>
<dbReference type="Proteomes" id="UP000008225">
    <property type="component" value="Chromosome 5"/>
</dbReference>
<dbReference type="GO" id="GO:0005525">
    <property type="term" value="F:GTP binding"/>
    <property type="evidence" value="ECO:0007669"/>
    <property type="project" value="UniProtKB-KW"/>
</dbReference>
<dbReference type="GO" id="GO:0005730">
    <property type="term" value="C:nucleolus"/>
    <property type="evidence" value="ECO:0007669"/>
    <property type="project" value="TreeGrafter"/>
</dbReference>
<protein>
    <submittedName>
        <fullName evidence="4">Uncharacterized protein</fullName>
    </submittedName>
</protein>
<keyword evidence="2" id="KW-0342">GTP-binding</keyword>
<sequence length="426" mass="46021">MHADKILACKQGIWPHQSTRRFFPVTSLSSLYLLHYFLTYGAARGRGQRGSEEGTGRCKLSVRSTPPAENAQWAESGTSQPGIRKSEPSCAGASQTGIRKSEPSCAGASQTGIRKSEPSCAGASQPGIRKSEPSCAGASQTGIRKSEPSCAGASQPGIRKSEPSCAGASQPGIRKSEPSCAGASQPGIRKSEPSCAGASQPGIRKSEPSCAGASQPGIRKPKTSCARAFAAEQSCLVADSSHNLAGSIGREPADLNLCAFKLVITMKLRHKNKKPGKSSKGHKKPAKENGKKATSKVPSAPHLVHSNDHANREAELKRKRVEEMREMQQAAWEQGRQKRRTIASDCQDVLRCQQEFEQKEEVLQELNMFPRLEDEATRKAYYEEFHKVMEYSDEILEVLDASVPLNGGGCLESTRQQEAGPYLEQE</sequence>
<evidence type="ECO:0000256" key="2">
    <source>
        <dbReference type="ARBA" id="ARBA00023134"/>
    </source>
</evidence>
<dbReference type="Ensembl" id="ENSCJAT00000136278.1">
    <property type="protein sequence ID" value="ENSCJAP00000079568.1"/>
    <property type="gene ID" value="ENSCJAG00000072205.1"/>
</dbReference>
<accession>A0A8I3ZZR0</accession>
<evidence type="ECO:0000313" key="4">
    <source>
        <dbReference type="Ensembl" id="ENSCJAP00000079568.1"/>
    </source>
</evidence>
<reference evidence="4 5" key="1">
    <citation type="submission" date="2009-03" db="EMBL/GenBank/DDBJ databases">
        <authorList>
            <person name="Warren W."/>
            <person name="Ye L."/>
            <person name="Minx P."/>
            <person name="Worley K."/>
            <person name="Gibbs R."/>
            <person name="Wilson R.K."/>
        </authorList>
    </citation>
    <scope>NUCLEOTIDE SEQUENCE [LARGE SCALE GENOMIC DNA]</scope>
</reference>
<keyword evidence="1" id="KW-0547">Nucleotide-binding</keyword>
<reference evidence="4" key="3">
    <citation type="submission" date="2025-09" db="UniProtKB">
        <authorList>
            <consortium name="Ensembl"/>
        </authorList>
    </citation>
    <scope>IDENTIFICATION</scope>
</reference>
<dbReference type="PANTHER" id="PTHR11089:SF33">
    <property type="entry name" value="GUANINE NUCLEOTIDE-BINDING PROTEIN-LIKE 3-LIKE PROTEIN"/>
    <property type="match status" value="1"/>
</dbReference>
<feature type="region of interest" description="Disordered" evidence="3">
    <location>
        <begin position="407"/>
        <end position="426"/>
    </location>
</feature>
<evidence type="ECO:0000256" key="1">
    <source>
        <dbReference type="ARBA" id="ARBA00022741"/>
    </source>
</evidence>
<proteinExistence type="predicted"/>
<feature type="region of interest" description="Disordered" evidence="3">
    <location>
        <begin position="269"/>
        <end position="313"/>
    </location>
</feature>
<feature type="region of interest" description="Disordered" evidence="3">
    <location>
        <begin position="45"/>
        <end position="218"/>
    </location>
</feature>
<evidence type="ECO:0000313" key="5">
    <source>
        <dbReference type="Proteomes" id="UP000008225"/>
    </source>
</evidence>
<evidence type="ECO:0000256" key="3">
    <source>
        <dbReference type="SAM" id="MobiDB-lite"/>
    </source>
</evidence>
<dbReference type="PANTHER" id="PTHR11089">
    <property type="entry name" value="GTP-BINDING PROTEIN-RELATED"/>
    <property type="match status" value="1"/>
</dbReference>
<dbReference type="AlphaFoldDB" id="A0A8I3ZZR0"/>
<reference evidence="4" key="2">
    <citation type="submission" date="2025-08" db="UniProtKB">
        <authorList>
            <consortium name="Ensembl"/>
        </authorList>
    </citation>
    <scope>IDENTIFICATION</scope>
</reference>
<dbReference type="InterPro" id="IPR050755">
    <property type="entry name" value="TRAFAC_YlqF/YawG_RiboMat"/>
</dbReference>
<organism evidence="4 5">
    <name type="scientific">Callithrix jacchus</name>
    <name type="common">White-tufted-ear marmoset</name>
    <name type="synonym">Simia Jacchus</name>
    <dbReference type="NCBI Taxonomy" id="9483"/>
    <lineage>
        <taxon>Eukaryota</taxon>
        <taxon>Metazoa</taxon>
        <taxon>Chordata</taxon>
        <taxon>Craniata</taxon>
        <taxon>Vertebrata</taxon>
        <taxon>Euteleostomi</taxon>
        <taxon>Mammalia</taxon>
        <taxon>Eutheria</taxon>
        <taxon>Euarchontoglires</taxon>
        <taxon>Primates</taxon>
        <taxon>Haplorrhini</taxon>
        <taxon>Platyrrhini</taxon>
        <taxon>Cebidae</taxon>
        <taxon>Callitrichinae</taxon>
        <taxon>Callithrix</taxon>
        <taxon>Callithrix</taxon>
    </lineage>
</organism>
<keyword evidence="5" id="KW-1185">Reference proteome</keyword>
<dbReference type="GeneTree" id="ENSGT00940000155877"/>
<feature type="compositionally biased region" description="Basic residues" evidence="3">
    <location>
        <begin position="269"/>
        <end position="285"/>
    </location>
</feature>